<comment type="caution">
    <text evidence="2">The sequence shown here is derived from an EMBL/GenBank/DDBJ whole genome shotgun (WGS) entry which is preliminary data.</text>
</comment>
<accession>A0A2H0N575</accession>
<evidence type="ECO:0008006" key="4">
    <source>
        <dbReference type="Google" id="ProtNLM"/>
    </source>
</evidence>
<proteinExistence type="predicted"/>
<evidence type="ECO:0000313" key="2">
    <source>
        <dbReference type="EMBL" id="PIR03255.1"/>
    </source>
</evidence>
<gene>
    <name evidence="2" type="ORF">COV60_01315</name>
</gene>
<keyword evidence="1" id="KW-1133">Transmembrane helix</keyword>
<dbReference type="EMBL" id="PCWM01000024">
    <property type="protein sequence ID" value="PIR03255.1"/>
    <property type="molecule type" value="Genomic_DNA"/>
</dbReference>
<dbReference type="AlphaFoldDB" id="A0A2H0N575"/>
<feature type="transmembrane region" description="Helical" evidence="1">
    <location>
        <begin position="12"/>
        <end position="31"/>
    </location>
</feature>
<keyword evidence="1" id="KW-0472">Membrane</keyword>
<dbReference type="Gene3D" id="3.30.70.60">
    <property type="match status" value="1"/>
</dbReference>
<name>A0A2H0N575_9BACT</name>
<keyword evidence="1" id="KW-0812">Transmembrane</keyword>
<organism evidence="2 3">
    <name type="scientific">Candidatus Magasanikbacteria bacterium CG11_big_fil_rev_8_21_14_0_20_43_7</name>
    <dbReference type="NCBI Taxonomy" id="1974654"/>
    <lineage>
        <taxon>Bacteria</taxon>
        <taxon>Candidatus Magasanikiibacteriota</taxon>
    </lineage>
</organism>
<sequence>MFRRFSLKQQFFYATGFLLVGCILMLSAIIYPTVLRMRTIQTDIRTIQEELEQNYTETQAMRRTLRELDAVVSEVSTYNQVAMPVGDQLLVITELETLAKEHNLSQTLGATYQATPDKTVGLPYYNFSFVLSGTFKNVYMYLQALESQSYYVLINIITLSKTNEGNTTLRFDARIYVQKG</sequence>
<evidence type="ECO:0000313" key="3">
    <source>
        <dbReference type="Proteomes" id="UP000229782"/>
    </source>
</evidence>
<reference evidence="2 3" key="1">
    <citation type="submission" date="2017-09" db="EMBL/GenBank/DDBJ databases">
        <title>Depth-based differentiation of microbial function through sediment-hosted aquifers and enrichment of novel symbionts in the deep terrestrial subsurface.</title>
        <authorList>
            <person name="Probst A.J."/>
            <person name="Ladd B."/>
            <person name="Jarett J.K."/>
            <person name="Geller-Mcgrath D.E."/>
            <person name="Sieber C.M."/>
            <person name="Emerson J.B."/>
            <person name="Anantharaman K."/>
            <person name="Thomas B.C."/>
            <person name="Malmstrom R."/>
            <person name="Stieglmeier M."/>
            <person name="Klingl A."/>
            <person name="Woyke T."/>
            <person name="Ryan C.M."/>
            <person name="Banfield J.F."/>
        </authorList>
    </citation>
    <scope>NUCLEOTIDE SEQUENCE [LARGE SCALE GENOMIC DNA]</scope>
    <source>
        <strain evidence="2">CG11_big_fil_rev_8_21_14_0_20_43_7</strain>
    </source>
</reference>
<evidence type="ECO:0000256" key="1">
    <source>
        <dbReference type="SAM" id="Phobius"/>
    </source>
</evidence>
<dbReference type="InterPro" id="IPR014717">
    <property type="entry name" value="Transl_elong_EF1B/ribsomal_bS6"/>
</dbReference>
<dbReference type="PROSITE" id="PS51257">
    <property type="entry name" value="PROKAR_LIPOPROTEIN"/>
    <property type="match status" value="1"/>
</dbReference>
<dbReference type="Proteomes" id="UP000229782">
    <property type="component" value="Unassembled WGS sequence"/>
</dbReference>
<protein>
    <recommendedName>
        <fullName evidence="4">Type 4 fimbrial biogenesis protein PilO</fullName>
    </recommendedName>
</protein>